<dbReference type="InParanoid" id="T1HA61"/>
<dbReference type="HOGENOM" id="CLU_045030_1_0_1"/>
<dbReference type="OMA" id="PQTAWLN"/>
<evidence type="ECO:0000313" key="3">
    <source>
        <dbReference type="Proteomes" id="UP000015103"/>
    </source>
</evidence>
<dbReference type="PANTHER" id="PTHR43245:SF11">
    <property type="entry name" value="LD23561P"/>
    <property type="match status" value="1"/>
</dbReference>
<protein>
    <submittedName>
        <fullName evidence="2">Epimerase domain-containing protein</fullName>
    </submittedName>
</protein>
<dbReference type="EMBL" id="ACPB03020778">
    <property type="status" value="NOT_ANNOTATED_CDS"/>
    <property type="molecule type" value="Genomic_DNA"/>
</dbReference>
<feature type="domain" description="NAD-dependent epimerase/dehydratase" evidence="1">
    <location>
        <begin position="8"/>
        <end position="248"/>
    </location>
</feature>
<evidence type="ECO:0000313" key="2">
    <source>
        <dbReference type="EnsemblMetazoa" id="RPRC000915-PA"/>
    </source>
</evidence>
<dbReference type="InterPro" id="IPR036291">
    <property type="entry name" value="NAD(P)-bd_dom_sf"/>
</dbReference>
<dbReference type="SUPFAM" id="SSF51735">
    <property type="entry name" value="NAD(P)-binding Rossmann-fold domains"/>
    <property type="match status" value="1"/>
</dbReference>
<organism evidence="2 3">
    <name type="scientific">Rhodnius prolixus</name>
    <name type="common">Triatomid bug</name>
    <dbReference type="NCBI Taxonomy" id="13249"/>
    <lineage>
        <taxon>Eukaryota</taxon>
        <taxon>Metazoa</taxon>
        <taxon>Ecdysozoa</taxon>
        <taxon>Arthropoda</taxon>
        <taxon>Hexapoda</taxon>
        <taxon>Insecta</taxon>
        <taxon>Pterygota</taxon>
        <taxon>Neoptera</taxon>
        <taxon>Paraneoptera</taxon>
        <taxon>Hemiptera</taxon>
        <taxon>Heteroptera</taxon>
        <taxon>Panheteroptera</taxon>
        <taxon>Cimicomorpha</taxon>
        <taxon>Reduviidae</taxon>
        <taxon>Triatominae</taxon>
        <taxon>Rhodnius</taxon>
    </lineage>
</organism>
<dbReference type="VEuPathDB" id="VectorBase:RPRC000915"/>
<dbReference type="Pfam" id="PF01370">
    <property type="entry name" value="Epimerase"/>
    <property type="match status" value="1"/>
</dbReference>
<accession>T1HA61</accession>
<dbReference type="InterPro" id="IPR050177">
    <property type="entry name" value="Lipid_A_modif_metabolic_enz"/>
</dbReference>
<dbReference type="FunCoup" id="T1HA61">
    <property type="interactions" value="9"/>
</dbReference>
<sequence length="285" mass="31904">MADPGVNVLIFGGCGFVGRNLVELLIDEGYATFVRVVDKVPPQVAWLNKKHQKIFNDARVEFRSANLINQASCEIAFEGAKFDYVINCACETKPGQSDLVYEEGVYRVSINCAVASAKNNVQRFIELSSGQVFNSEKVAHKEEDKVEPWTNIAKYKLKVEQELKNIENLNFTIIRPATVYGLGDKTALGIKLTSARLLIAGVYKHLGEEMKLLWNKDLAMNTVHVRDLCRAIWHVTTLEEARNQIYNVVDDSRSTQGSITDAIASIFNIKYDYWGNAASSLCKVC</sequence>
<dbReference type="eggNOG" id="KOG1430">
    <property type="taxonomic scope" value="Eukaryota"/>
</dbReference>
<dbReference type="AlphaFoldDB" id="T1HA61"/>
<evidence type="ECO:0000259" key="1">
    <source>
        <dbReference type="Pfam" id="PF01370"/>
    </source>
</evidence>
<reference evidence="2" key="1">
    <citation type="submission" date="2015-05" db="UniProtKB">
        <authorList>
            <consortium name="EnsemblMetazoa"/>
        </authorList>
    </citation>
    <scope>IDENTIFICATION</scope>
</reference>
<dbReference type="InterPro" id="IPR001509">
    <property type="entry name" value="Epimerase_deHydtase"/>
</dbReference>
<dbReference type="Gene3D" id="3.40.50.720">
    <property type="entry name" value="NAD(P)-binding Rossmann-like Domain"/>
    <property type="match status" value="1"/>
</dbReference>
<proteinExistence type="predicted"/>
<dbReference type="PANTHER" id="PTHR43245">
    <property type="entry name" value="BIFUNCTIONAL POLYMYXIN RESISTANCE PROTEIN ARNA"/>
    <property type="match status" value="1"/>
</dbReference>
<keyword evidence="3" id="KW-1185">Reference proteome</keyword>
<dbReference type="EnsemblMetazoa" id="RPRC000915-RA">
    <property type="protein sequence ID" value="RPRC000915-PA"/>
    <property type="gene ID" value="RPRC000915"/>
</dbReference>
<dbReference type="Proteomes" id="UP000015103">
    <property type="component" value="Unassembled WGS sequence"/>
</dbReference>
<dbReference type="STRING" id="13249.T1HA61"/>
<name>T1HA61_RHOPR</name>